<dbReference type="AlphaFoldDB" id="A0AB39W8C5"/>
<keyword evidence="1" id="KW-0805">Transcription regulation</keyword>
<gene>
    <name evidence="5" type="ORF">AB3G34_07645</name>
</gene>
<dbReference type="PANTHER" id="PTHR43280:SF32">
    <property type="entry name" value="TRANSCRIPTIONAL REGULATORY PROTEIN"/>
    <property type="match status" value="1"/>
</dbReference>
<dbReference type="PANTHER" id="PTHR43280">
    <property type="entry name" value="ARAC-FAMILY TRANSCRIPTIONAL REGULATOR"/>
    <property type="match status" value="1"/>
</dbReference>
<dbReference type="EMBL" id="CP165625">
    <property type="protein sequence ID" value="XDU96977.1"/>
    <property type="molecule type" value="Genomic_DNA"/>
</dbReference>
<accession>A0AB39W8C5</accession>
<evidence type="ECO:0000256" key="2">
    <source>
        <dbReference type="ARBA" id="ARBA00023125"/>
    </source>
</evidence>
<proteinExistence type="predicted"/>
<sequence>MKKNLLHYKGLYGDNNQRDFGDFVHHELLATRSKVYNWEINVHLHTDLFQIFIISSGEGVLIQDNIRIHLMTPCILLIPTNTFHGFEFQSDVSGEVFTISEQFIESIFKNTPLILLELNKVKQYSFNLENHDLNDFIYLKNKIIKTISESNPYKQISLQSLFQLFFIGLYNSYSTFEDQKESSNNRTLGYFHAFQKLIKKTLPESKLIKEYAGELRITPVHLNRICQTLVQKTALQVVHEYCITEAKKHLLYSSYSISEISYLLHFKDPAYFSRLFKKQTGLSPIIFRSNNSQKES</sequence>
<dbReference type="InterPro" id="IPR018060">
    <property type="entry name" value="HTH_AraC"/>
</dbReference>
<dbReference type="InterPro" id="IPR047264">
    <property type="entry name" value="Cupin_HpaA-like_N"/>
</dbReference>
<dbReference type="SUPFAM" id="SSF51182">
    <property type="entry name" value="RmlC-like cupins"/>
    <property type="match status" value="1"/>
</dbReference>
<evidence type="ECO:0000259" key="4">
    <source>
        <dbReference type="PROSITE" id="PS01124"/>
    </source>
</evidence>
<evidence type="ECO:0000313" key="5">
    <source>
        <dbReference type="EMBL" id="XDU96977.1"/>
    </source>
</evidence>
<dbReference type="InterPro" id="IPR009057">
    <property type="entry name" value="Homeodomain-like_sf"/>
</dbReference>
<dbReference type="InterPro" id="IPR014710">
    <property type="entry name" value="RmlC-like_jellyroll"/>
</dbReference>
<dbReference type="InterPro" id="IPR011051">
    <property type="entry name" value="RmlC_Cupin_sf"/>
</dbReference>
<dbReference type="Gene3D" id="2.60.120.10">
    <property type="entry name" value="Jelly Rolls"/>
    <property type="match status" value="1"/>
</dbReference>
<dbReference type="RefSeq" id="WP_369753968.1">
    <property type="nucleotide sequence ID" value="NZ_CP165625.1"/>
</dbReference>
<evidence type="ECO:0000256" key="1">
    <source>
        <dbReference type="ARBA" id="ARBA00023015"/>
    </source>
</evidence>
<name>A0AB39W8C5_9FLAO</name>
<dbReference type="GO" id="GO:0043565">
    <property type="term" value="F:sequence-specific DNA binding"/>
    <property type="evidence" value="ECO:0007669"/>
    <property type="project" value="InterPro"/>
</dbReference>
<reference evidence="5" key="1">
    <citation type="submission" date="2024-07" db="EMBL/GenBank/DDBJ databases">
        <authorList>
            <person name="Biller S.J."/>
        </authorList>
    </citation>
    <scope>NUCLEOTIDE SEQUENCE</scope>
    <source>
        <strain evidence="5">WC2409</strain>
    </source>
</reference>
<organism evidence="5">
    <name type="scientific">Flavobacterium sp. WC2409</name>
    <dbReference type="NCBI Taxonomy" id="3234139"/>
    <lineage>
        <taxon>Bacteria</taxon>
        <taxon>Pseudomonadati</taxon>
        <taxon>Bacteroidota</taxon>
        <taxon>Flavobacteriia</taxon>
        <taxon>Flavobacteriales</taxon>
        <taxon>Flavobacteriaceae</taxon>
        <taxon>Flavobacterium</taxon>
    </lineage>
</organism>
<dbReference type="Pfam" id="PF12833">
    <property type="entry name" value="HTH_18"/>
    <property type="match status" value="1"/>
</dbReference>
<keyword evidence="2" id="KW-0238">DNA-binding</keyword>
<dbReference type="PROSITE" id="PS01124">
    <property type="entry name" value="HTH_ARAC_FAMILY_2"/>
    <property type="match status" value="1"/>
</dbReference>
<keyword evidence="3" id="KW-0804">Transcription</keyword>
<dbReference type="SMART" id="SM00342">
    <property type="entry name" value="HTH_ARAC"/>
    <property type="match status" value="1"/>
</dbReference>
<evidence type="ECO:0000256" key="3">
    <source>
        <dbReference type="ARBA" id="ARBA00023163"/>
    </source>
</evidence>
<dbReference type="Gene3D" id="1.10.10.60">
    <property type="entry name" value="Homeodomain-like"/>
    <property type="match status" value="1"/>
</dbReference>
<dbReference type="SUPFAM" id="SSF46689">
    <property type="entry name" value="Homeodomain-like"/>
    <property type="match status" value="1"/>
</dbReference>
<protein>
    <submittedName>
        <fullName evidence="5">Helix-turn-helix domain-containing protein</fullName>
    </submittedName>
</protein>
<dbReference type="CDD" id="cd06999">
    <property type="entry name" value="cupin_HpaA-like_N"/>
    <property type="match status" value="1"/>
</dbReference>
<feature type="domain" description="HTH araC/xylS-type" evidence="4">
    <location>
        <begin position="192"/>
        <end position="290"/>
    </location>
</feature>
<dbReference type="GO" id="GO:0003700">
    <property type="term" value="F:DNA-binding transcription factor activity"/>
    <property type="evidence" value="ECO:0007669"/>
    <property type="project" value="InterPro"/>
</dbReference>